<feature type="transmembrane region" description="Helical" evidence="5">
    <location>
        <begin position="26"/>
        <end position="46"/>
    </location>
</feature>
<dbReference type="PANTHER" id="PTHR37422">
    <property type="entry name" value="TEICHURONIC ACID BIOSYNTHESIS PROTEIN TUAE"/>
    <property type="match status" value="1"/>
</dbReference>
<keyword evidence="7" id="KW-0436">Ligase</keyword>
<keyword evidence="2 5" id="KW-0812">Transmembrane</keyword>
<sequence length="440" mass="46094">MPEAVRTTAPDTTIRRVLSVRSRADGVTALTIYLVALTCIPARLVVGPLAGVGAPATIVALLLAGWWAWHQLSRTEPGTRAQPLRIAYFVVAGAFGVSYVAAMVRPIDSPEFSTAQIAMVGLVGWGGVLLVANDGIPDPRRLVVLCRRLACAGGALATLGVAQFATHQQIVDKLRIPGLRANGALVALGTREGFSRPEATALHPIEFGAVITMILPVAVALAMSDRGRSPLRRWYPVVALGVAIPLSISRSALISAFVGLAVLGVAWTPAVRRSAFAWVAALNAVVLVVEPGVFRSLLSLFTDIGGDTSAQSRTSSYAMAWDYIQMSPLVGRGFATFLPSYRILDNQLLGLLIEVGAVGLAAFLALLCVAVACGVLARRRTTDPVLAQLGQALAASVCAALCSLALFDGLAFPMSGGMLFLVLGITGALWQVVRTGEPRA</sequence>
<dbReference type="EMBL" id="JACGXA010000001">
    <property type="protein sequence ID" value="MBA8804636.1"/>
    <property type="molecule type" value="Genomic_DNA"/>
</dbReference>
<feature type="transmembrane region" description="Helical" evidence="5">
    <location>
        <begin position="114"/>
        <end position="132"/>
    </location>
</feature>
<evidence type="ECO:0000256" key="3">
    <source>
        <dbReference type="ARBA" id="ARBA00022989"/>
    </source>
</evidence>
<feature type="transmembrane region" description="Helical" evidence="5">
    <location>
        <begin position="201"/>
        <end position="222"/>
    </location>
</feature>
<feature type="transmembrane region" description="Helical" evidence="5">
    <location>
        <begin position="275"/>
        <end position="294"/>
    </location>
</feature>
<gene>
    <name evidence="7" type="ORF">FB382_002927</name>
</gene>
<dbReference type="GO" id="GO:0016020">
    <property type="term" value="C:membrane"/>
    <property type="evidence" value="ECO:0007669"/>
    <property type="project" value="UniProtKB-SubCell"/>
</dbReference>
<dbReference type="InterPro" id="IPR007016">
    <property type="entry name" value="O-antigen_ligase-rel_domated"/>
</dbReference>
<evidence type="ECO:0000259" key="6">
    <source>
        <dbReference type="Pfam" id="PF04932"/>
    </source>
</evidence>
<reference evidence="7 8" key="1">
    <citation type="submission" date="2020-07" db="EMBL/GenBank/DDBJ databases">
        <title>Sequencing the genomes of 1000 actinobacteria strains.</title>
        <authorList>
            <person name="Klenk H.-P."/>
        </authorList>
    </citation>
    <scope>NUCLEOTIDE SEQUENCE [LARGE SCALE GENOMIC DNA]</scope>
    <source>
        <strain evidence="7 8">DSM 21349</strain>
    </source>
</reference>
<feature type="domain" description="O-antigen ligase-related" evidence="6">
    <location>
        <begin position="237"/>
        <end position="364"/>
    </location>
</feature>
<evidence type="ECO:0000313" key="8">
    <source>
        <dbReference type="Proteomes" id="UP000580910"/>
    </source>
</evidence>
<keyword evidence="3 5" id="KW-1133">Transmembrane helix</keyword>
<feature type="transmembrane region" description="Helical" evidence="5">
    <location>
        <begin position="389"/>
        <end position="407"/>
    </location>
</feature>
<feature type="transmembrane region" description="Helical" evidence="5">
    <location>
        <begin position="413"/>
        <end position="433"/>
    </location>
</feature>
<comment type="caution">
    <text evidence="7">The sequence shown here is derived from an EMBL/GenBank/DDBJ whole genome shotgun (WGS) entry which is preliminary data.</text>
</comment>
<dbReference type="PANTHER" id="PTHR37422:SF23">
    <property type="entry name" value="TEICHURONIC ACID BIOSYNTHESIS PROTEIN TUAE"/>
    <property type="match status" value="1"/>
</dbReference>
<accession>A0A7W3J1M5</accession>
<dbReference type="Proteomes" id="UP000580910">
    <property type="component" value="Unassembled WGS sequence"/>
</dbReference>
<feature type="transmembrane region" description="Helical" evidence="5">
    <location>
        <begin position="234"/>
        <end position="263"/>
    </location>
</feature>
<proteinExistence type="predicted"/>
<evidence type="ECO:0000256" key="1">
    <source>
        <dbReference type="ARBA" id="ARBA00004141"/>
    </source>
</evidence>
<evidence type="ECO:0000256" key="4">
    <source>
        <dbReference type="ARBA" id="ARBA00023136"/>
    </source>
</evidence>
<dbReference type="RefSeq" id="WP_182540300.1">
    <property type="nucleotide sequence ID" value="NZ_JACGXA010000001.1"/>
</dbReference>
<dbReference type="AlphaFoldDB" id="A0A7W3J1M5"/>
<evidence type="ECO:0000313" key="7">
    <source>
        <dbReference type="EMBL" id="MBA8804636.1"/>
    </source>
</evidence>
<feature type="transmembrane region" description="Helical" evidence="5">
    <location>
        <begin position="84"/>
        <end position="102"/>
    </location>
</feature>
<dbReference type="Pfam" id="PF04932">
    <property type="entry name" value="Wzy_C"/>
    <property type="match status" value="1"/>
</dbReference>
<comment type="subcellular location">
    <subcellularLocation>
        <location evidence="1">Membrane</location>
        <topology evidence="1">Multi-pass membrane protein</topology>
    </subcellularLocation>
</comment>
<evidence type="ECO:0000256" key="2">
    <source>
        <dbReference type="ARBA" id="ARBA00022692"/>
    </source>
</evidence>
<organism evidence="7 8">
    <name type="scientific">Nocardioides ginsengisegetis</name>
    <dbReference type="NCBI Taxonomy" id="661491"/>
    <lineage>
        <taxon>Bacteria</taxon>
        <taxon>Bacillati</taxon>
        <taxon>Actinomycetota</taxon>
        <taxon>Actinomycetes</taxon>
        <taxon>Propionibacteriales</taxon>
        <taxon>Nocardioidaceae</taxon>
        <taxon>Nocardioides</taxon>
    </lineage>
</organism>
<keyword evidence="4 5" id="KW-0472">Membrane</keyword>
<keyword evidence="8" id="KW-1185">Reference proteome</keyword>
<evidence type="ECO:0000256" key="5">
    <source>
        <dbReference type="SAM" id="Phobius"/>
    </source>
</evidence>
<feature type="transmembrane region" description="Helical" evidence="5">
    <location>
        <begin position="348"/>
        <end position="377"/>
    </location>
</feature>
<name>A0A7W3J1M5_9ACTN</name>
<dbReference type="InterPro" id="IPR051533">
    <property type="entry name" value="WaaL-like"/>
</dbReference>
<dbReference type="GO" id="GO:0016874">
    <property type="term" value="F:ligase activity"/>
    <property type="evidence" value="ECO:0007669"/>
    <property type="project" value="UniProtKB-KW"/>
</dbReference>
<protein>
    <submittedName>
        <fullName evidence="7">O-antigen ligase</fullName>
    </submittedName>
</protein>
<feature type="transmembrane region" description="Helical" evidence="5">
    <location>
        <begin position="52"/>
        <end position="72"/>
    </location>
</feature>